<keyword evidence="2" id="KW-1185">Reference proteome</keyword>
<accession>A0A221T101</accession>
<protein>
    <submittedName>
        <fullName evidence="1">Uncharacterized protein</fullName>
    </submittedName>
</protein>
<keyword evidence="1" id="KW-0614">Plasmid</keyword>
<dbReference type="EMBL" id="CP021082">
    <property type="protein sequence ID" value="ASN82578.1"/>
    <property type="molecule type" value="Genomic_DNA"/>
</dbReference>
<geneLocation type="plasmid" evidence="2">
    <name>pdfi1</name>
</geneLocation>
<reference evidence="1 2" key="1">
    <citation type="submission" date="2017-05" db="EMBL/GenBank/DDBJ databases">
        <title>The complete genome sequence of Deinococcus ficus isolated from the rhizosphere of the Ficus religiosa L. in Taiwan.</title>
        <authorList>
            <person name="Wu K.-M."/>
            <person name="Liao T.-L."/>
            <person name="Liu Y.-M."/>
            <person name="Young C.-C."/>
            <person name="Tsai S.-F."/>
        </authorList>
    </citation>
    <scope>NUCLEOTIDE SEQUENCE [LARGE SCALE GENOMIC DNA]</scope>
    <source>
        <strain evidence="1 2">CC-FR2-10</strain>
        <plasmid evidence="2">pdfi1</plasmid>
    </source>
</reference>
<gene>
    <name evidence="1" type="ORF">DFI_15495</name>
</gene>
<name>A0A221T101_9DEIO</name>
<evidence type="ECO:0000313" key="2">
    <source>
        <dbReference type="Proteomes" id="UP000259030"/>
    </source>
</evidence>
<proteinExistence type="predicted"/>
<dbReference type="Proteomes" id="UP000259030">
    <property type="component" value="Plasmid pDFI1"/>
</dbReference>
<dbReference type="RefSeq" id="WP_027463691.1">
    <property type="nucleotide sequence ID" value="NZ_CP021082.1"/>
</dbReference>
<organism evidence="1 2">
    <name type="scientific">Deinococcus ficus</name>
    <dbReference type="NCBI Taxonomy" id="317577"/>
    <lineage>
        <taxon>Bacteria</taxon>
        <taxon>Thermotogati</taxon>
        <taxon>Deinococcota</taxon>
        <taxon>Deinococci</taxon>
        <taxon>Deinococcales</taxon>
        <taxon>Deinococcaceae</taxon>
        <taxon>Deinococcus</taxon>
    </lineage>
</organism>
<evidence type="ECO:0000313" key="1">
    <source>
        <dbReference type="EMBL" id="ASN82578.1"/>
    </source>
</evidence>
<sequence>MTTLEIRVLGPPTLHLNGQVCTVRSHKALALLCVLAMLREQSVESLRAWDKAIGAAQAVNTPGLIPVVQALKTLVLMERGVHEGNDKNVRDSEALCAATLPVTEASGEQFAYTLLVTLQGRLAAWRGDVQAGLRRGWQGVKQAFDTQNGMVVQLALPLLMALLAEAGRTEDAGLLIGYALHGLDTTAWLRTRAWRTQETLSDGESGDGRVYPPGEPPIITQVLRVLQSRPWAEDRP</sequence>
<dbReference type="KEGG" id="dfc:DFI_15495"/>
<dbReference type="AlphaFoldDB" id="A0A221T101"/>